<name>A0A5C5YBW3_9PLAN</name>
<gene>
    <name evidence="2" type="ORF">Pan14r_47380</name>
</gene>
<proteinExistence type="predicted"/>
<dbReference type="GO" id="GO:0016853">
    <property type="term" value="F:isomerase activity"/>
    <property type="evidence" value="ECO:0007669"/>
    <property type="project" value="UniProtKB-KW"/>
</dbReference>
<dbReference type="EMBL" id="SJPL01000001">
    <property type="protein sequence ID" value="TWT72418.1"/>
    <property type="molecule type" value="Genomic_DNA"/>
</dbReference>
<dbReference type="RefSeq" id="WP_145293222.1">
    <property type="nucleotide sequence ID" value="NZ_CP036319.1"/>
</dbReference>
<protein>
    <submittedName>
        <fullName evidence="2">Xylose isomerase-like TIM barrel</fullName>
    </submittedName>
</protein>
<dbReference type="AlphaFoldDB" id="A0A5C5YBW3"/>
<sequence>MTQWPIGVFASVDAGLGVAWEVIEQLGVPTIQLHAPHPGNRDADAAKRLADKLSSIDVKCTAVFGGFEGESYADIPTVSRTVGLVPPSSRESRLAEMLEIADFAKALNCDAVALHLGFVPHEPSADGYDAIVDVTRRLCDHCAGNAQYLHLETGQETAEGLLTFIDQVGRENLKINFDPANMILYGTGKPLDALRQVGGHVRSVHCKDGTWSDQPGETFGAEVPLGQGDVDVRQYLITLKEIGYDGPLTIEREIPEDPERQRAEIGAAIDLLTKLRQEIL</sequence>
<keyword evidence="3" id="KW-1185">Reference proteome</keyword>
<dbReference type="Pfam" id="PF01261">
    <property type="entry name" value="AP_endonuc_2"/>
    <property type="match status" value="1"/>
</dbReference>
<dbReference type="InterPro" id="IPR013022">
    <property type="entry name" value="Xyl_isomerase-like_TIM-brl"/>
</dbReference>
<feature type="domain" description="Xylose isomerase-like TIM barrel" evidence="1">
    <location>
        <begin position="22"/>
        <end position="267"/>
    </location>
</feature>
<evidence type="ECO:0000259" key="1">
    <source>
        <dbReference type="Pfam" id="PF01261"/>
    </source>
</evidence>
<accession>A0A5C5YBW3</accession>
<dbReference type="InterPro" id="IPR050312">
    <property type="entry name" value="IolE/XylAMocC-like"/>
</dbReference>
<dbReference type="SUPFAM" id="SSF51658">
    <property type="entry name" value="Xylose isomerase-like"/>
    <property type="match status" value="1"/>
</dbReference>
<dbReference type="Proteomes" id="UP000317238">
    <property type="component" value="Unassembled WGS sequence"/>
</dbReference>
<evidence type="ECO:0000313" key="2">
    <source>
        <dbReference type="EMBL" id="TWT72418.1"/>
    </source>
</evidence>
<dbReference type="Gene3D" id="3.20.20.150">
    <property type="entry name" value="Divalent-metal-dependent TIM barrel enzymes"/>
    <property type="match status" value="1"/>
</dbReference>
<reference evidence="2 3" key="1">
    <citation type="submission" date="2019-02" db="EMBL/GenBank/DDBJ databases">
        <title>Deep-cultivation of Planctomycetes and their phenomic and genomic characterization uncovers novel biology.</title>
        <authorList>
            <person name="Wiegand S."/>
            <person name="Jogler M."/>
            <person name="Boedeker C."/>
            <person name="Pinto D."/>
            <person name="Vollmers J."/>
            <person name="Rivas-Marin E."/>
            <person name="Kohn T."/>
            <person name="Peeters S.H."/>
            <person name="Heuer A."/>
            <person name="Rast P."/>
            <person name="Oberbeckmann S."/>
            <person name="Bunk B."/>
            <person name="Jeske O."/>
            <person name="Meyerdierks A."/>
            <person name="Storesund J.E."/>
            <person name="Kallscheuer N."/>
            <person name="Luecker S."/>
            <person name="Lage O.M."/>
            <person name="Pohl T."/>
            <person name="Merkel B.J."/>
            <person name="Hornburger P."/>
            <person name="Mueller R.-W."/>
            <person name="Bruemmer F."/>
            <person name="Labrenz M."/>
            <person name="Spormann A.M."/>
            <person name="Op Den Camp H."/>
            <person name="Overmann J."/>
            <person name="Amann R."/>
            <person name="Jetten M.S.M."/>
            <person name="Mascher T."/>
            <person name="Medema M.H."/>
            <person name="Devos D.P."/>
            <person name="Kaster A.-K."/>
            <person name="Ovreas L."/>
            <person name="Rohde M."/>
            <person name="Galperin M.Y."/>
            <person name="Jogler C."/>
        </authorList>
    </citation>
    <scope>NUCLEOTIDE SEQUENCE [LARGE SCALE GENOMIC DNA]</scope>
    <source>
        <strain evidence="2 3">Pan14r</strain>
    </source>
</reference>
<comment type="caution">
    <text evidence="2">The sequence shown here is derived from an EMBL/GenBank/DDBJ whole genome shotgun (WGS) entry which is preliminary data.</text>
</comment>
<dbReference type="OrthoDB" id="3185623at2"/>
<dbReference type="PANTHER" id="PTHR12110">
    <property type="entry name" value="HYDROXYPYRUVATE ISOMERASE"/>
    <property type="match status" value="1"/>
</dbReference>
<evidence type="ECO:0000313" key="3">
    <source>
        <dbReference type="Proteomes" id="UP000317238"/>
    </source>
</evidence>
<dbReference type="InterPro" id="IPR036237">
    <property type="entry name" value="Xyl_isomerase-like_sf"/>
</dbReference>
<organism evidence="2 3">
    <name type="scientific">Crateriforma conspicua</name>
    <dbReference type="NCBI Taxonomy" id="2527996"/>
    <lineage>
        <taxon>Bacteria</taxon>
        <taxon>Pseudomonadati</taxon>
        <taxon>Planctomycetota</taxon>
        <taxon>Planctomycetia</taxon>
        <taxon>Planctomycetales</taxon>
        <taxon>Planctomycetaceae</taxon>
        <taxon>Crateriforma</taxon>
    </lineage>
</organism>
<keyword evidence="2" id="KW-0413">Isomerase</keyword>